<protein>
    <submittedName>
        <fullName evidence="3">Peptidase M20</fullName>
    </submittedName>
</protein>
<dbReference type="InterPro" id="IPR002933">
    <property type="entry name" value="Peptidase_M20"/>
</dbReference>
<dbReference type="RefSeq" id="WP_105093443.1">
    <property type="nucleotide sequence ID" value="NZ_PPDF01000014.1"/>
</dbReference>
<dbReference type="GO" id="GO:0046872">
    <property type="term" value="F:metal ion binding"/>
    <property type="evidence" value="ECO:0007669"/>
    <property type="project" value="UniProtKB-KW"/>
</dbReference>
<reference evidence="3 4" key="1">
    <citation type="submission" date="2018-01" db="EMBL/GenBank/DDBJ databases">
        <title>Draft genome sequences of clinical isolates and type strains of oral Veillonella including Veillonella infantum sp., nov.</title>
        <authorList>
            <person name="Mashima I."/>
            <person name="Liao Y.-C."/>
            <person name="Sabharwal A."/>
            <person name="Haase E.M."/>
            <person name="Nakazawa F."/>
            <person name="Scannapieco F.A."/>
        </authorList>
    </citation>
    <scope>NUCLEOTIDE SEQUENCE [LARGE SCALE GENOMIC DNA]</scope>
    <source>
        <strain evidence="3 4">Y6</strain>
    </source>
</reference>
<feature type="binding site" evidence="1">
    <location>
        <position position="149"/>
    </location>
    <ligand>
        <name>Mn(2+)</name>
        <dbReference type="ChEBI" id="CHEBI:29035"/>
        <label>2</label>
    </ligand>
</feature>
<accession>A0A2S7ZL78</accession>
<comment type="cofactor">
    <cofactor evidence="1">
        <name>Mn(2+)</name>
        <dbReference type="ChEBI" id="CHEBI:29035"/>
    </cofactor>
    <text evidence="1">The Mn(2+) ion enhances activity.</text>
</comment>
<dbReference type="SUPFAM" id="SSF53187">
    <property type="entry name" value="Zn-dependent exopeptidases"/>
    <property type="match status" value="1"/>
</dbReference>
<dbReference type="PANTHER" id="PTHR30575:SF3">
    <property type="entry name" value="PEPTIDASE M20 DIMERISATION DOMAIN-CONTAINING PROTEIN"/>
    <property type="match status" value="1"/>
</dbReference>
<dbReference type="GO" id="GO:0005737">
    <property type="term" value="C:cytoplasm"/>
    <property type="evidence" value="ECO:0007669"/>
    <property type="project" value="TreeGrafter"/>
</dbReference>
<proteinExistence type="predicted"/>
<gene>
    <name evidence="3" type="ORF">VTHSUH11_09075</name>
</gene>
<evidence type="ECO:0000313" key="4">
    <source>
        <dbReference type="Proteomes" id="UP000238877"/>
    </source>
</evidence>
<dbReference type="PIRSF" id="PIRSF005962">
    <property type="entry name" value="Pept_M20D_amidohydro"/>
    <property type="match status" value="1"/>
</dbReference>
<comment type="caution">
    <text evidence="3">The sequence shown here is derived from an EMBL/GenBank/DDBJ whole genome shotgun (WGS) entry which is preliminary data.</text>
</comment>
<feature type="domain" description="Peptidase M20 dimerisation" evidence="2">
    <location>
        <begin position="234"/>
        <end position="320"/>
    </location>
</feature>
<dbReference type="NCBIfam" id="TIGR01891">
    <property type="entry name" value="amidohydrolases"/>
    <property type="match status" value="1"/>
</dbReference>
<dbReference type="InterPro" id="IPR052030">
    <property type="entry name" value="Peptidase_M20/M20A_hydrolases"/>
</dbReference>
<organism evidence="3 4">
    <name type="scientific">Veillonella tobetsuensis</name>
    <dbReference type="NCBI Taxonomy" id="1110546"/>
    <lineage>
        <taxon>Bacteria</taxon>
        <taxon>Bacillati</taxon>
        <taxon>Bacillota</taxon>
        <taxon>Negativicutes</taxon>
        <taxon>Veillonellales</taxon>
        <taxon>Veillonellaceae</taxon>
        <taxon>Veillonella</taxon>
    </lineage>
</organism>
<dbReference type="Pfam" id="PF07687">
    <property type="entry name" value="M20_dimer"/>
    <property type="match status" value="1"/>
</dbReference>
<feature type="binding site" evidence="1">
    <location>
        <position position="207"/>
    </location>
    <ligand>
        <name>Mn(2+)</name>
        <dbReference type="ChEBI" id="CHEBI:29035"/>
        <label>2</label>
    </ligand>
</feature>
<evidence type="ECO:0000256" key="1">
    <source>
        <dbReference type="PIRSR" id="PIRSR005962-1"/>
    </source>
</evidence>
<dbReference type="PANTHER" id="PTHR30575">
    <property type="entry name" value="PEPTIDASE M20"/>
    <property type="match status" value="1"/>
</dbReference>
<feature type="binding site" evidence="1">
    <location>
        <position position="404"/>
    </location>
    <ligand>
        <name>Mn(2+)</name>
        <dbReference type="ChEBI" id="CHEBI:29035"/>
        <label>2</label>
    </ligand>
</feature>
<dbReference type="GO" id="GO:0071713">
    <property type="term" value="F:para-aminobenzoyl-glutamate hydrolase activity"/>
    <property type="evidence" value="ECO:0007669"/>
    <property type="project" value="TreeGrafter"/>
</dbReference>
<dbReference type="GO" id="GO:0016805">
    <property type="term" value="F:dipeptidase activity"/>
    <property type="evidence" value="ECO:0007669"/>
    <property type="project" value="TreeGrafter"/>
</dbReference>
<dbReference type="EMBL" id="PPDF01000014">
    <property type="protein sequence ID" value="PQL24049.1"/>
    <property type="molecule type" value="Genomic_DNA"/>
</dbReference>
<dbReference type="InterPro" id="IPR011650">
    <property type="entry name" value="Peptidase_M20_dimer"/>
</dbReference>
<dbReference type="STRING" id="1110546.GCA_001078375_00348"/>
<dbReference type="SUPFAM" id="SSF55031">
    <property type="entry name" value="Bacterial exopeptidase dimerisation domain"/>
    <property type="match status" value="1"/>
</dbReference>
<dbReference type="InterPro" id="IPR017439">
    <property type="entry name" value="Amidohydrolase"/>
</dbReference>
<dbReference type="Pfam" id="PF01546">
    <property type="entry name" value="Peptidase_M20"/>
    <property type="match status" value="1"/>
</dbReference>
<sequence length="431" mass="46863">MDIKEFVQQRRDAFIAMRRDFHMYPEPAWLEYRSAAKVADKLISLGYDVALGLEVLDLNSRMGLPSDEVMKAAMDRAIDEGANPELVEKMGYGKTAIVATMKFSDDGPVVAFRADMDSNDVIESNEACHIPAKGGFRSCHDKAMHACGHDTHMTMGLGLAEYVATHKDNFKGTIKLIFQPAEEGVRGAKAMAEAGVVDDVDLMFGMHIGFNEKLSNCFACSDHGFLATTKLDAVFHGYSAHAGGSPEKAQNAMLAGCTAVLNLQAIARHSQGASRMNVGVFESGTGRNVTPDVAVLKLETRGATTEINNYMIERTKTIIKGAAEMHDCTFEITKQGETPAGHISDDLAREVQSIIEPLGIFKEVPFDYSGGGSEDCAYFLNRVIDRGGRATYMVLGSAIKAPHHNPLFDIDEEDMLNGIIALGTIATHYLK</sequence>
<name>A0A2S7ZL78_9FIRM</name>
<dbReference type="InterPro" id="IPR036264">
    <property type="entry name" value="Bact_exopeptidase_dim_dom"/>
</dbReference>
<dbReference type="AlphaFoldDB" id="A0A2S7ZL78"/>
<feature type="binding site" evidence="1">
    <location>
        <position position="147"/>
    </location>
    <ligand>
        <name>Mn(2+)</name>
        <dbReference type="ChEBI" id="CHEBI:29035"/>
        <label>2</label>
    </ligand>
</feature>
<dbReference type="GO" id="GO:0046657">
    <property type="term" value="P:folic acid catabolic process"/>
    <property type="evidence" value="ECO:0007669"/>
    <property type="project" value="TreeGrafter"/>
</dbReference>
<dbReference type="Proteomes" id="UP000238877">
    <property type="component" value="Unassembled WGS sequence"/>
</dbReference>
<evidence type="ECO:0000313" key="3">
    <source>
        <dbReference type="EMBL" id="PQL24049.1"/>
    </source>
</evidence>
<keyword evidence="1" id="KW-0464">Manganese</keyword>
<dbReference type="Gene3D" id="3.40.630.10">
    <property type="entry name" value="Zn peptidases"/>
    <property type="match status" value="2"/>
</dbReference>
<evidence type="ECO:0000259" key="2">
    <source>
        <dbReference type="Pfam" id="PF07687"/>
    </source>
</evidence>
<feature type="binding site" evidence="1">
    <location>
        <position position="183"/>
    </location>
    <ligand>
        <name>Mn(2+)</name>
        <dbReference type="ChEBI" id="CHEBI:29035"/>
        <label>2</label>
    </ligand>
</feature>
<keyword evidence="1" id="KW-0479">Metal-binding</keyword>